<reference evidence="3 4" key="1">
    <citation type="journal article" date="2016" name="Nat. Commun.">
        <title>Thousands of microbial genomes shed light on interconnected biogeochemical processes in an aquifer system.</title>
        <authorList>
            <person name="Anantharaman K."/>
            <person name="Brown C.T."/>
            <person name="Hug L.A."/>
            <person name="Sharon I."/>
            <person name="Castelle C.J."/>
            <person name="Probst A.J."/>
            <person name="Thomas B.C."/>
            <person name="Singh A."/>
            <person name="Wilkins M.J."/>
            <person name="Karaoz U."/>
            <person name="Brodie E.L."/>
            <person name="Williams K.H."/>
            <person name="Hubbard S.S."/>
            <person name="Banfield J.F."/>
        </authorList>
    </citation>
    <scope>NUCLEOTIDE SEQUENCE [LARGE SCALE GENOMIC DNA]</scope>
</reference>
<comment type="caution">
    <text evidence="3">The sequence shown here is derived from an EMBL/GenBank/DDBJ whole genome shotgun (WGS) entry which is preliminary data.</text>
</comment>
<keyword evidence="2" id="KW-0472">Membrane</keyword>
<dbReference type="AlphaFoldDB" id="A0A1F5MGM6"/>
<keyword evidence="2" id="KW-1133">Transmembrane helix</keyword>
<evidence type="ECO:0000256" key="1">
    <source>
        <dbReference type="SAM" id="MobiDB-lite"/>
    </source>
</evidence>
<sequence>MRWVSKRGKIKSKTRILKIFLSILIIFFILLSFFGLIVKSNIFTIKSINIELRKTDCATGEQIQNSSNLLGQTIFFINPSKTESILRKKFICIKNIDIKRKFTDKINLSVFGREPSAILVLLKNSEATPTGELEDFSNKSKTESSSSAESSPSANFNFSINPTSDNFVVDDEGMIYSSNIENLNVPMIYINGININVGQKISGGVIENLLKIFEKMKIFGIVVKNAKMYSEELFLINAEPRIIFKMDKNIDIQIASLQLILNKAKIDNESIEFIDLRFDKPIIRIAPKKK</sequence>
<feature type="region of interest" description="Disordered" evidence="1">
    <location>
        <begin position="130"/>
        <end position="157"/>
    </location>
</feature>
<protein>
    <recommendedName>
        <fullName evidence="5">POTRA domain-containing protein</fullName>
    </recommendedName>
</protein>
<evidence type="ECO:0000313" key="4">
    <source>
        <dbReference type="Proteomes" id="UP000183317"/>
    </source>
</evidence>
<name>A0A1F5MGM6_9BACT</name>
<keyword evidence="2" id="KW-0812">Transmembrane</keyword>
<dbReference type="Proteomes" id="UP000183317">
    <property type="component" value="Unassembled WGS sequence"/>
</dbReference>
<dbReference type="EMBL" id="MFDU01000011">
    <property type="protein sequence ID" value="OGE64503.1"/>
    <property type="molecule type" value="Genomic_DNA"/>
</dbReference>
<proteinExistence type="predicted"/>
<gene>
    <name evidence="3" type="ORF">A3J13_02670</name>
</gene>
<feature type="transmembrane region" description="Helical" evidence="2">
    <location>
        <begin position="20"/>
        <end position="38"/>
    </location>
</feature>
<accession>A0A1F5MGM6</accession>
<feature type="compositionally biased region" description="Low complexity" evidence="1">
    <location>
        <begin position="143"/>
        <end position="157"/>
    </location>
</feature>
<evidence type="ECO:0008006" key="5">
    <source>
        <dbReference type="Google" id="ProtNLM"/>
    </source>
</evidence>
<evidence type="ECO:0000313" key="3">
    <source>
        <dbReference type="EMBL" id="OGE64503.1"/>
    </source>
</evidence>
<organism evidence="3 4">
    <name type="scientific">Candidatus Daviesbacteria bacterium RIFCSPLOWO2_02_FULL_36_8</name>
    <dbReference type="NCBI Taxonomy" id="1797793"/>
    <lineage>
        <taxon>Bacteria</taxon>
        <taxon>Candidatus Daviesiibacteriota</taxon>
    </lineage>
</organism>
<evidence type="ECO:0000256" key="2">
    <source>
        <dbReference type="SAM" id="Phobius"/>
    </source>
</evidence>